<protein>
    <submittedName>
        <fullName evidence="2">Uncharacterized protein</fullName>
    </submittedName>
</protein>
<dbReference type="PROSITE" id="PS51257">
    <property type="entry name" value="PROKAR_LIPOPROTEIN"/>
    <property type="match status" value="1"/>
</dbReference>
<proteinExistence type="predicted"/>
<name>A0A6L5G561_9ACTN</name>
<evidence type="ECO:0000313" key="3">
    <source>
        <dbReference type="Proteomes" id="UP000477750"/>
    </source>
</evidence>
<evidence type="ECO:0000313" key="2">
    <source>
        <dbReference type="EMBL" id="MQM24778.1"/>
    </source>
</evidence>
<feature type="chain" id="PRO_5039510214" evidence="1">
    <location>
        <begin position="31"/>
        <end position="336"/>
    </location>
</feature>
<keyword evidence="3" id="KW-1185">Reference proteome</keyword>
<dbReference type="EMBL" id="WIAO01000003">
    <property type="protein sequence ID" value="MQM24778.1"/>
    <property type="molecule type" value="Genomic_DNA"/>
</dbReference>
<sequence length="336" mass="36592">MPRSHNRTRFRPAPLAVLVLAAGCSSMPFAERTEAYELLTGAGGDSPWCAMGDDAWFLDQGADLKGPHFALSIQCRYQGTEIPESLQQNGSDALADLPAAAGGVELLVAQVAASPIYEPEFGEGEVASWIQVGDERLDLETLPADGEFVAVAAPEDEDAVLWVEDEGRAQGLDLRSGERVDPVAGYYNGLAVEAARLEGFYYEDFEVSDGRDSWFLTCPAPWANATRNAWLEDRGWAGEGQVFLTVSFNWCHRYDTLVWVLDPETAVTVDGASPAYWNGEETVSGSMDVDAVFTVPEDADDIAITFTPFGHVESAEDGEAWAFMESPTPTEWIARF</sequence>
<dbReference type="Proteomes" id="UP000477750">
    <property type="component" value="Unassembled WGS sequence"/>
</dbReference>
<organism evidence="2 3">
    <name type="scientific">Glycomyces albidus</name>
    <dbReference type="NCBI Taxonomy" id="2656774"/>
    <lineage>
        <taxon>Bacteria</taxon>
        <taxon>Bacillati</taxon>
        <taxon>Actinomycetota</taxon>
        <taxon>Actinomycetes</taxon>
        <taxon>Glycomycetales</taxon>
        <taxon>Glycomycetaceae</taxon>
        <taxon>Glycomyces</taxon>
    </lineage>
</organism>
<keyword evidence="1" id="KW-0732">Signal</keyword>
<feature type="signal peptide" evidence="1">
    <location>
        <begin position="1"/>
        <end position="30"/>
    </location>
</feature>
<comment type="caution">
    <text evidence="2">The sequence shown here is derived from an EMBL/GenBank/DDBJ whole genome shotgun (WGS) entry which is preliminary data.</text>
</comment>
<reference evidence="2 3" key="1">
    <citation type="submission" date="2019-10" db="EMBL/GenBank/DDBJ databases">
        <title>Glycomyces albidus sp. nov., a novel actinomycete isolated from rhizosphere soil of wheat (Triticum aestivum L.).</title>
        <authorList>
            <person name="Qian L."/>
        </authorList>
    </citation>
    <scope>NUCLEOTIDE SEQUENCE [LARGE SCALE GENOMIC DNA]</scope>
    <source>
        <strain evidence="2 3">NEAU-7082</strain>
    </source>
</reference>
<dbReference type="RefSeq" id="WP_153023961.1">
    <property type="nucleotide sequence ID" value="NZ_WIAO01000003.1"/>
</dbReference>
<dbReference type="AlphaFoldDB" id="A0A6L5G561"/>
<accession>A0A6L5G561</accession>
<evidence type="ECO:0000256" key="1">
    <source>
        <dbReference type="SAM" id="SignalP"/>
    </source>
</evidence>
<gene>
    <name evidence="2" type="ORF">GFD30_04170</name>
</gene>